<gene>
    <name evidence="4" type="primary">ariR_1</name>
    <name evidence="3" type="ORF">CRX53_10400</name>
    <name evidence="4" type="ORF">NCTC13032_03698</name>
    <name evidence="1" type="ORF">OEZ79_12850</name>
    <name evidence="2" type="ORF">VOF76_19335</name>
</gene>
<evidence type="ECO:0000313" key="4">
    <source>
        <dbReference type="EMBL" id="VTP68724.1"/>
    </source>
</evidence>
<dbReference type="EMBL" id="JAOURS010000012">
    <property type="protein sequence ID" value="MDC6639126.1"/>
    <property type="molecule type" value="Genomic_DNA"/>
</dbReference>
<evidence type="ECO:0000313" key="1">
    <source>
        <dbReference type="EMBL" id="MDC6639126.1"/>
    </source>
</evidence>
<dbReference type="EMBL" id="LR590464">
    <property type="protein sequence ID" value="VTP68724.1"/>
    <property type="molecule type" value="Genomic_DNA"/>
</dbReference>
<evidence type="ECO:0000313" key="5">
    <source>
        <dbReference type="Proteomes" id="UP000222768"/>
    </source>
</evidence>
<evidence type="ECO:0000313" key="3">
    <source>
        <dbReference type="EMBL" id="PHH04357.1"/>
    </source>
</evidence>
<reference evidence="2 7" key="5">
    <citation type="submission" date="2024-01" db="EMBL/GenBank/DDBJ databases">
        <title>Comparative Genomics of Leclercia adecarboxylata Strains Isolated from Several Sources.</title>
        <authorList>
            <person name="Yescas-Zazueta V."/>
            <person name="Balbuena-Alonso M.G."/>
            <person name="Valencia D."/>
            <person name="Mendez-Pfeiffer P.A."/>
            <person name="Ballesteros-Monrreal M.G."/>
            <person name="Rocha-Gracia R.D.C."/>
            <person name="Barrios-Villa E."/>
        </authorList>
    </citation>
    <scope>NUCLEOTIDE SEQUENCE [LARGE SCALE GENOMIC DNA]</scope>
    <source>
        <strain evidence="2 7">33MEM</strain>
    </source>
</reference>
<reference evidence="5" key="2">
    <citation type="submission" date="2017-09" db="EMBL/GenBank/DDBJ databases">
        <title>FDA dAtabase for Regulatory Grade micrObial Sequences (FDA-ARGOS): Supporting development and validation of Infectious Disease Dx tests.</title>
        <authorList>
            <person name="Minogue T."/>
            <person name="Wolcott M."/>
            <person name="Wasieloski L."/>
            <person name="Aguilar W."/>
            <person name="Moore D."/>
            <person name="Tallon L."/>
            <person name="Sadzewicz L."/>
            <person name="Ott S."/>
            <person name="Zhao X."/>
            <person name="Nagaraj S."/>
            <person name="Vavikolanu K."/>
            <person name="Aluvathingal J."/>
            <person name="Nadendla S."/>
            <person name="Sichtig H."/>
        </authorList>
    </citation>
    <scope>NUCLEOTIDE SEQUENCE [LARGE SCALE GENOMIC DNA]</scope>
    <source>
        <strain evidence="5">FDAARGOS_404</strain>
    </source>
</reference>
<reference evidence="4 6" key="3">
    <citation type="submission" date="2019-05" db="EMBL/GenBank/DDBJ databases">
        <authorList>
            <consortium name="Pathogen Informatics"/>
        </authorList>
    </citation>
    <scope>NUCLEOTIDE SEQUENCE [LARGE SCALE GENOMIC DNA]</scope>
    <source>
        <strain evidence="4 6">NCTC13032</strain>
    </source>
</reference>
<dbReference type="Proteomes" id="UP001357437">
    <property type="component" value="Unassembled WGS sequence"/>
</dbReference>
<proteinExistence type="predicted"/>
<evidence type="ECO:0000313" key="6">
    <source>
        <dbReference type="Proteomes" id="UP000310719"/>
    </source>
</evidence>
<name>A0A3E2A2Y2_9ENTR</name>
<accession>A0A3E2A2Y2</accession>
<evidence type="ECO:0000313" key="7">
    <source>
        <dbReference type="Proteomes" id="UP001357437"/>
    </source>
</evidence>
<dbReference type="EMBL" id="PDLK01000002">
    <property type="protein sequence ID" value="PHH04357.1"/>
    <property type="molecule type" value="Genomic_DNA"/>
</dbReference>
<organism evidence="4 6">
    <name type="scientific">Leclercia adecarboxylata</name>
    <dbReference type="NCBI Taxonomy" id="83655"/>
    <lineage>
        <taxon>Bacteria</taxon>
        <taxon>Pseudomonadati</taxon>
        <taxon>Pseudomonadota</taxon>
        <taxon>Gammaproteobacteria</taxon>
        <taxon>Enterobacterales</taxon>
        <taxon>Enterobacteriaceae</taxon>
        <taxon>Leclercia</taxon>
    </lineage>
</organism>
<dbReference type="Proteomes" id="UP000310719">
    <property type="component" value="Chromosome"/>
</dbReference>
<dbReference type="Proteomes" id="UP000222768">
    <property type="component" value="Unassembled WGS sequence"/>
</dbReference>
<protein>
    <submittedName>
        <fullName evidence="1">Biofilm development regulator YmgB/AriR family protein</fullName>
    </submittedName>
    <submittedName>
        <fullName evidence="3 4">Two-component-system connector protein AriR</fullName>
    </submittedName>
</protein>
<dbReference type="EMBL" id="JAYMCU010000044">
    <property type="protein sequence ID" value="MEC3938318.1"/>
    <property type="molecule type" value="Genomic_DNA"/>
</dbReference>
<reference evidence="3" key="1">
    <citation type="submission" date="2017-09" db="EMBL/GenBank/DDBJ databases">
        <title>FDA dAtabase for Regulatory Grade micrObial Sequences (FDA-ARGOS): Supporting development and validation of Infectious Disease Dx tests.</title>
        <authorList>
            <person name="Minogue T."/>
            <person name="Wolcott M."/>
            <person name="Wasieloski L."/>
            <person name="Aguilar W."/>
            <person name="Moore D."/>
            <person name="Tallon L.J."/>
            <person name="Sadzewicz L."/>
            <person name="Ott S."/>
            <person name="Zhao X."/>
            <person name="Nagaraj S."/>
            <person name="Vavikolanu K."/>
            <person name="Aluvathingal J."/>
            <person name="Nadendla S."/>
            <person name="Sichtig H."/>
        </authorList>
    </citation>
    <scope>NUCLEOTIDE SEQUENCE</scope>
    <source>
        <strain evidence="3">FDAARGOS_404</strain>
    </source>
</reference>
<keyword evidence="7" id="KW-1185">Reference proteome</keyword>
<dbReference type="STRING" id="83655.APT61_10490"/>
<sequence length="92" mass="9981">MKTNISQHTQHFNALQDQALASYFSSAGGALSVESAVLGSAIRCIILSGDNLTNKQIILQLIYALEQTTDQEAADVIRNTLEIVVGFTRDDI</sequence>
<dbReference type="InterPro" id="IPR024753">
    <property type="entry name" value="AriR"/>
</dbReference>
<dbReference type="Pfam" id="PF10798">
    <property type="entry name" value="YmgB"/>
    <property type="match status" value="1"/>
</dbReference>
<dbReference type="GO" id="GO:0071468">
    <property type="term" value="P:cellular response to acidic pH"/>
    <property type="evidence" value="ECO:0007669"/>
    <property type="project" value="InterPro"/>
</dbReference>
<dbReference type="AlphaFoldDB" id="A0A3E2A2Y2"/>
<dbReference type="Proteomes" id="UP001149314">
    <property type="component" value="Unassembled WGS sequence"/>
</dbReference>
<reference evidence="1" key="4">
    <citation type="journal article" date="2023" name="Genes Genomics">
        <title>Genomic insights of Leclercia adecarboxylata strains linked to an outbreak in public hospitals in Mexico.</title>
        <authorList>
            <person name="Barrios-Villa E."/>
            <person name="Pacheco-Flores B."/>
            <person name="Lozano-Zarain P."/>
            <person name="Del Campo-Ortega R."/>
            <person name="de Jesus Ascencio-Montiel I."/>
            <person name="Gonzalez-Leon M."/>
            <person name="Camorlinga-Ponce M."/>
            <person name="Gaytan Cervantes F.J."/>
            <person name="Gonzalez Torres C."/>
            <person name="Aguilar E."/>
            <person name="Gonzalez Ibarra J."/>
            <person name="Torres Lopez F.J."/>
            <person name="Rosas-Vargas H."/>
            <person name="Gonzalez-Bonilla C.R."/>
            <person name="Del Carmen Rocha-Gracia R."/>
        </authorList>
    </citation>
    <scope>NUCLEOTIDE SEQUENCE</scope>
    <source>
        <strain evidence="1">Lac40</strain>
    </source>
</reference>
<dbReference type="Gene3D" id="1.20.5.5260">
    <property type="match status" value="1"/>
</dbReference>
<evidence type="ECO:0000313" key="2">
    <source>
        <dbReference type="EMBL" id="MEC3938318.1"/>
    </source>
</evidence>
<dbReference type="OrthoDB" id="6424319at2"/>
<dbReference type="RefSeq" id="WP_032610937.1">
    <property type="nucleotide sequence ID" value="NZ_CBCYJT010000035.1"/>
</dbReference>